<evidence type="ECO:0000313" key="6">
    <source>
        <dbReference type="Proteomes" id="UP001201812"/>
    </source>
</evidence>
<evidence type="ECO:0000259" key="2">
    <source>
        <dbReference type="PROSITE" id="PS50020"/>
    </source>
</evidence>
<dbReference type="SMART" id="SM00324">
    <property type="entry name" value="RhoGAP"/>
    <property type="match status" value="1"/>
</dbReference>
<dbReference type="Pfam" id="PF00784">
    <property type="entry name" value="MyTH4"/>
    <property type="match status" value="1"/>
</dbReference>
<reference evidence="5" key="1">
    <citation type="submission" date="2022-01" db="EMBL/GenBank/DDBJ databases">
        <title>Genome Sequence Resource for Two Populations of Ditylenchus destructor, the Migratory Endoparasitic Phytonematode.</title>
        <authorList>
            <person name="Zhang H."/>
            <person name="Lin R."/>
            <person name="Xie B."/>
        </authorList>
    </citation>
    <scope>NUCLEOTIDE SEQUENCE</scope>
    <source>
        <strain evidence="5">BazhouSP</strain>
    </source>
</reference>
<dbReference type="PROSITE" id="PS51016">
    <property type="entry name" value="MYTH4"/>
    <property type="match status" value="1"/>
</dbReference>
<evidence type="ECO:0000313" key="5">
    <source>
        <dbReference type="EMBL" id="KAI1718147.1"/>
    </source>
</evidence>
<dbReference type="FunFam" id="1.10.555.10:FF:000045">
    <property type="entry name" value="RhoGAP domain containing protein"/>
    <property type="match status" value="1"/>
</dbReference>
<feature type="compositionally biased region" description="Basic and acidic residues" evidence="1">
    <location>
        <begin position="263"/>
        <end position="274"/>
    </location>
</feature>
<dbReference type="GO" id="GO:0005096">
    <property type="term" value="F:GTPase activator activity"/>
    <property type="evidence" value="ECO:0007669"/>
    <property type="project" value="TreeGrafter"/>
</dbReference>
<dbReference type="InterPro" id="IPR001202">
    <property type="entry name" value="WW_dom"/>
</dbReference>
<feature type="region of interest" description="Disordered" evidence="1">
    <location>
        <begin position="213"/>
        <end position="284"/>
    </location>
</feature>
<proteinExistence type="predicted"/>
<dbReference type="FunFam" id="2.20.70.10:FF:000022">
    <property type="entry name" value="Rho GTPase activating protein 39"/>
    <property type="match status" value="1"/>
</dbReference>
<dbReference type="InterPro" id="IPR036020">
    <property type="entry name" value="WW_dom_sf"/>
</dbReference>
<feature type="compositionally biased region" description="Polar residues" evidence="1">
    <location>
        <begin position="275"/>
        <end position="284"/>
    </location>
</feature>
<dbReference type="Proteomes" id="UP001201812">
    <property type="component" value="Unassembled WGS sequence"/>
</dbReference>
<feature type="region of interest" description="Disordered" evidence="1">
    <location>
        <begin position="156"/>
        <end position="180"/>
    </location>
</feature>
<dbReference type="Gene3D" id="1.25.40.530">
    <property type="entry name" value="MyTH4 domain"/>
    <property type="match status" value="1"/>
</dbReference>
<accession>A0AAD4R8W7</accession>
<dbReference type="InterPro" id="IPR000198">
    <property type="entry name" value="RhoGAP_dom"/>
</dbReference>
<dbReference type="SUPFAM" id="SSF48350">
    <property type="entry name" value="GTPase activation domain, GAP"/>
    <property type="match status" value="1"/>
</dbReference>
<dbReference type="SMART" id="SM00139">
    <property type="entry name" value="MyTH4"/>
    <property type="match status" value="1"/>
</dbReference>
<dbReference type="InterPro" id="IPR008936">
    <property type="entry name" value="Rho_GTPase_activation_prot"/>
</dbReference>
<organism evidence="5 6">
    <name type="scientific">Ditylenchus destructor</name>
    <dbReference type="NCBI Taxonomy" id="166010"/>
    <lineage>
        <taxon>Eukaryota</taxon>
        <taxon>Metazoa</taxon>
        <taxon>Ecdysozoa</taxon>
        <taxon>Nematoda</taxon>
        <taxon>Chromadorea</taxon>
        <taxon>Rhabditida</taxon>
        <taxon>Tylenchina</taxon>
        <taxon>Tylenchomorpha</taxon>
        <taxon>Sphaerularioidea</taxon>
        <taxon>Anguinidae</taxon>
        <taxon>Anguininae</taxon>
        <taxon>Ditylenchus</taxon>
    </lineage>
</organism>
<dbReference type="InterPro" id="IPR038185">
    <property type="entry name" value="MyTH4_dom_sf"/>
</dbReference>
<dbReference type="AlphaFoldDB" id="A0AAD4R8W7"/>
<sequence length="646" mass="73463">MSVCFGVVHSNFVNLRTEWIEIVEPKSRERMYANLVTGECSWEAPLNVPVKRTQENQVWELYDSSTSRFYYYNPTTMETVWNKPPNCDIIPLAKLQLLKENTEGPSKDLYVERDRNSLRNNNDTLISRGYAQEGPSRAYPQDGLNEAHYTNFNHLRISNSSEGPSQRQQHQSLRENNHWRQNGCQTLSSADIHRHRFPSSSSTSRTRAARLYKDDAQGSSISSPFPHVKQLHTYSPSSSMSSLGAQSTELTSQATHDSLATISDRDSISSKQQKEAQNSAQAQTWSKDPLKYPLCGFTDKKQRKQSIAVSKLILEYMGDRKTKTTPDQICLSIIDHCSNKDESLSIRDEFFLQIMKQLNENPKADSVKRGWELLGIFISVAGTPINQDVHDRLMKFVESNGDPILDSPEVTVSQYAKHCIKRLQLKVKVPAKPAVETIKQARYNIFYPSKFGTELDELMEMQATQYPTMRVPWIESTLIRLIFESGGDRTEGIFRIASDPEQLQTALIQLEIGVRPKLRDPHVAAALLKQWLRQLPTPIIPPSFYSHCLLSSGNAEQCCQVINTLPEINRLVIIQIIVLLQRLCKDEETVKTTKMDVANLAMVMAPNVLRCESKDPAVIFANSRKEMEFMKTIIVNYNAADSDIHF</sequence>
<evidence type="ECO:0000259" key="3">
    <source>
        <dbReference type="PROSITE" id="PS50238"/>
    </source>
</evidence>
<feature type="compositionally biased region" description="Polar residues" evidence="1">
    <location>
        <begin position="156"/>
        <end position="171"/>
    </location>
</feature>
<dbReference type="GO" id="GO:0005737">
    <property type="term" value="C:cytoplasm"/>
    <property type="evidence" value="ECO:0007669"/>
    <property type="project" value="TreeGrafter"/>
</dbReference>
<feature type="domain" description="WW" evidence="2">
    <location>
        <begin position="59"/>
        <end position="86"/>
    </location>
</feature>
<feature type="domain" description="MyTH4" evidence="4">
    <location>
        <begin position="285"/>
        <end position="445"/>
    </location>
</feature>
<feature type="region of interest" description="Disordered" evidence="1">
    <location>
        <begin position="189"/>
        <end position="208"/>
    </location>
</feature>
<protein>
    <submittedName>
        <fullName evidence="5">RhoGAP domain-containing protein</fullName>
    </submittedName>
</protein>
<name>A0AAD4R8W7_9BILA</name>
<dbReference type="GO" id="GO:0007165">
    <property type="term" value="P:signal transduction"/>
    <property type="evidence" value="ECO:0007669"/>
    <property type="project" value="InterPro"/>
</dbReference>
<dbReference type="PANTHER" id="PTHR45876:SF8">
    <property type="entry name" value="FI04035P"/>
    <property type="match status" value="1"/>
</dbReference>
<feature type="compositionally biased region" description="Polar residues" evidence="1">
    <location>
        <begin position="232"/>
        <end position="261"/>
    </location>
</feature>
<dbReference type="EMBL" id="JAKKPZ010000008">
    <property type="protein sequence ID" value="KAI1718147.1"/>
    <property type="molecule type" value="Genomic_DNA"/>
</dbReference>
<dbReference type="Gene3D" id="1.10.555.10">
    <property type="entry name" value="Rho GTPase activation protein"/>
    <property type="match status" value="1"/>
</dbReference>
<dbReference type="PROSITE" id="PS50020">
    <property type="entry name" value="WW_DOMAIN_2"/>
    <property type="match status" value="1"/>
</dbReference>
<dbReference type="PROSITE" id="PS50238">
    <property type="entry name" value="RHOGAP"/>
    <property type="match status" value="1"/>
</dbReference>
<keyword evidence="6" id="KW-1185">Reference proteome</keyword>
<dbReference type="InterPro" id="IPR000857">
    <property type="entry name" value="MyTH4_dom"/>
</dbReference>
<evidence type="ECO:0000256" key="1">
    <source>
        <dbReference type="SAM" id="MobiDB-lite"/>
    </source>
</evidence>
<dbReference type="Pfam" id="PF00620">
    <property type="entry name" value="RhoGAP"/>
    <property type="match status" value="1"/>
</dbReference>
<dbReference type="SMART" id="SM00456">
    <property type="entry name" value="WW"/>
    <property type="match status" value="2"/>
</dbReference>
<dbReference type="PANTHER" id="PTHR45876">
    <property type="entry name" value="FI04035P"/>
    <property type="match status" value="1"/>
</dbReference>
<evidence type="ECO:0000259" key="4">
    <source>
        <dbReference type="PROSITE" id="PS51016"/>
    </source>
</evidence>
<gene>
    <name evidence="5" type="ORF">DdX_06562</name>
</gene>
<dbReference type="GO" id="GO:0005856">
    <property type="term" value="C:cytoskeleton"/>
    <property type="evidence" value="ECO:0007669"/>
    <property type="project" value="InterPro"/>
</dbReference>
<feature type="domain" description="Rho-GAP" evidence="3">
    <location>
        <begin position="453"/>
        <end position="641"/>
    </location>
</feature>
<dbReference type="Gene3D" id="2.20.70.10">
    <property type="match status" value="1"/>
</dbReference>
<dbReference type="SUPFAM" id="SSF51045">
    <property type="entry name" value="WW domain"/>
    <property type="match status" value="1"/>
</dbReference>
<comment type="caution">
    <text evidence="5">The sequence shown here is derived from an EMBL/GenBank/DDBJ whole genome shotgun (WGS) entry which is preliminary data.</text>
</comment>